<gene>
    <name evidence="2" type="ORF">HMPREF1541_05435</name>
</gene>
<evidence type="ECO:0000259" key="1">
    <source>
        <dbReference type="Pfam" id="PF06985"/>
    </source>
</evidence>
<dbReference type="PANTHER" id="PTHR24148">
    <property type="entry name" value="ANKYRIN REPEAT DOMAIN-CONTAINING PROTEIN 39 HOMOLOG-RELATED"/>
    <property type="match status" value="1"/>
</dbReference>
<dbReference type="PANTHER" id="PTHR24148:SF73">
    <property type="entry name" value="HET DOMAIN PROTEIN (AFU_ORTHOLOGUE AFUA_8G01020)"/>
    <property type="match status" value="1"/>
</dbReference>
<organism evidence="2 3">
    <name type="scientific">Cyphellophora europaea (strain CBS 101466)</name>
    <name type="common">Phialophora europaea</name>
    <dbReference type="NCBI Taxonomy" id="1220924"/>
    <lineage>
        <taxon>Eukaryota</taxon>
        <taxon>Fungi</taxon>
        <taxon>Dikarya</taxon>
        <taxon>Ascomycota</taxon>
        <taxon>Pezizomycotina</taxon>
        <taxon>Eurotiomycetes</taxon>
        <taxon>Chaetothyriomycetidae</taxon>
        <taxon>Chaetothyriales</taxon>
        <taxon>Cyphellophoraceae</taxon>
        <taxon>Cyphellophora</taxon>
    </lineage>
</organism>
<dbReference type="HOGENOM" id="CLU_1133547_0_0_1"/>
<sequence length="245" mass="27823">MPPPTYEEIYQSLPVRDSQTRLLRLQPSKRYEDDLVCTLSVMDLDSEPVSADDYVALSYSWGDESRDHTVLCSGLSIKVTKSCFNALRALRQQGEQRIWIDQLCVDQTTIAERSNQVALMYKTFRQAQKTYVFLGLLPDLIAALHCDFLPRRMSPSQALRRLLDQDEGKTTGELLSMSLVTKTQMREMLRAASSELHGDSVSQLKALMEEAILWRNAQKFFSMDTASLLTHYVRCVGVTTVGAMR</sequence>
<dbReference type="InterPro" id="IPR010730">
    <property type="entry name" value="HET"/>
</dbReference>
<dbReference type="VEuPathDB" id="FungiDB:HMPREF1541_05435"/>
<dbReference type="EMBL" id="KB822721">
    <property type="protein sequence ID" value="ETN39212.1"/>
    <property type="molecule type" value="Genomic_DNA"/>
</dbReference>
<keyword evidence="3" id="KW-1185">Reference proteome</keyword>
<accession>W2RRX4</accession>
<feature type="domain" description="Heterokaryon incompatibility" evidence="1">
    <location>
        <begin position="54"/>
        <end position="135"/>
    </location>
</feature>
<dbReference type="InParanoid" id="W2RRX4"/>
<protein>
    <recommendedName>
        <fullName evidence="1">Heterokaryon incompatibility domain-containing protein</fullName>
    </recommendedName>
</protein>
<evidence type="ECO:0000313" key="3">
    <source>
        <dbReference type="Proteomes" id="UP000030752"/>
    </source>
</evidence>
<dbReference type="Pfam" id="PF06985">
    <property type="entry name" value="HET"/>
    <property type="match status" value="1"/>
</dbReference>
<dbReference type="RefSeq" id="XP_008717997.1">
    <property type="nucleotide sequence ID" value="XM_008719775.1"/>
</dbReference>
<dbReference type="OrthoDB" id="4161734at2759"/>
<dbReference type="STRING" id="1220924.W2RRX4"/>
<dbReference type="Proteomes" id="UP000030752">
    <property type="component" value="Unassembled WGS sequence"/>
</dbReference>
<evidence type="ECO:0000313" key="2">
    <source>
        <dbReference type="EMBL" id="ETN39212.1"/>
    </source>
</evidence>
<dbReference type="GeneID" id="19972774"/>
<dbReference type="InterPro" id="IPR052895">
    <property type="entry name" value="HetReg/Transcr_Mod"/>
</dbReference>
<proteinExistence type="predicted"/>
<dbReference type="AlphaFoldDB" id="W2RRX4"/>
<reference evidence="2 3" key="1">
    <citation type="submission" date="2013-03" db="EMBL/GenBank/DDBJ databases">
        <title>The Genome Sequence of Phialophora europaea CBS 101466.</title>
        <authorList>
            <consortium name="The Broad Institute Genomics Platform"/>
            <person name="Cuomo C."/>
            <person name="de Hoog S."/>
            <person name="Gorbushina A."/>
            <person name="Walker B."/>
            <person name="Young S.K."/>
            <person name="Zeng Q."/>
            <person name="Gargeya S."/>
            <person name="Fitzgerald M."/>
            <person name="Haas B."/>
            <person name="Abouelleil A."/>
            <person name="Allen A.W."/>
            <person name="Alvarado L."/>
            <person name="Arachchi H.M."/>
            <person name="Berlin A.M."/>
            <person name="Chapman S.B."/>
            <person name="Gainer-Dewar J."/>
            <person name="Goldberg J."/>
            <person name="Griggs A."/>
            <person name="Gujja S."/>
            <person name="Hansen M."/>
            <person name="Howarth C."/>
            <person name="Imamovic A."/>
            <person name="Ireland A."/>
            <person name="Larimer J."/>
            <person name="McCowan C."/>
            <person name="Murphy C."/>
            <person name="Pearson M."/>
            <person name="Poon T.W."/>
            <person name="Priest M."/>
            <person name="Roberts A."/>
            <person name="Saif S."/>
            <person name="Shea T."/>
            <person name="Sisk P."/>
            <person name="Sykes S."/>
            <person name="Wortman J."/>
            <person name="Nusbaum C."/>
            <person name="Birren B."/>
        </authorList>
    </citation>
    <scope>NUCLEOTIDE SEQUENCE [LARGE SCALE GENOMIC DNA]</scope>
    <source>
        <strain evidence="2 3">CBS 101466</strain>
    </source>
</reference>
<name>W2RRX4_CYPE1</name>